<evidence type="ECO:0000256" key="1">
    <source>
        <dbReference type="SAM" id="Phobius"/>
    </source>
</evidence>
<feature type="transmembrane region" description="Helical" evidence="1">
    <location>
        <begin position="27"/>
        <end position="47"/>
    </location>
</feature>
<keyword evidence="3" id="KW-1185">Reference proteome</keyword>
<proteinExistence type="predicted"/>
<keyword evidence="1" id="KW-0472">Membrane</keyword>
<comment type="caution">
    <text evidence="2">The sequence shown here is derived from an EMBL/GenBank/DDBJ whole genome shotgun (WGS) entry which is preliminary data.</text>
</comment>
<dbReference type="AlphaFoldDB" id="A0A6A1VRU8"/>
<reference evidence="2 3" key="1">
    <citation type="journal article" date="2019" name="Plant Biotechnol. J.">
        <title>The red bayberry genome and genetic basis of sex determination.</title>
        <authorList>
            <person name="Jia H.M."/>
            <person name="Jia H.J."/>
            <person name="Cai Q.L."/>
            <person name="Wang Y."/>
            <person name="Zhao H.B."/>
            <person name="Yang W.F."/>
            <person name="Wang G.Y."/>
            <person name="Li Y.H."/>
            <person name="Zhan D.L."/>
            <person name="Shen Y.T."/>
            <person name="Niu Q.F."/>
            <person name="Chang L."/>
            <person name="Qiu J."/>
            <person name="Zhao L."/>
            <person name="Xie H.B."/>
            <person name="Fu W.Y."/>
            <person name="Jin J."/>
            <person name="Li X.W."/>
            <person name="Jiao Y."/>
            <person name="Zhou C.C."/>
            <person name="Tu T."/>
            <person name="Chai C.Y."/>
            <person name="Gao J.L."/>
            <person name="Fan L.J."/>
            <person name="van de Weg E."/>
            <person name="Wang J.Y."/>
            <person name="Gao Z.S."/>
        </authorList>
    </citation>
    <scope>NUCLEOTIDE SEQUENCE [LARGE SCALE GENOMIC DNA]</scope>
    <source>
        <tissue evidence="2">Leaves</tissue>
    </source>
</reference>
<gene>
    <name evidence="2" type="ORF">CJ030_MR4G025291</name>
</gene>
<evidence type="ECO:0000313" key="2">
    <source>
        <dbReference type="EMBL" id="KAB1215375.1"/>
    </source>
</evidence>
<keyword evidence="1" id="KW-1133">Transmembrane helix</keyword>
<evidence type="ECO:0000313" key="3">
    <source>
        <dbReference type="Proteomes" id="UP000516437"/>
    </source>
</evidence>
<dbReference type="Proteomes" id="UP000516437">
    <property type="component" value="Chromosome 4"/>
</dbReference>
<organism evidence="2 3">
    <name type="scientific">Morella rubra</name>
    <name type="common">Chinese bayberry</name>
    <dbReference type="NCBI Taxonomy" id="262757"/>
    <lineage>
        <taxon>Eukaryota</taxon>
        <taxon>Viridiplantae</taxon>
        <taxon>Streptophyta</taxon>
        <taxon>Embryophyta</taxon>
        <taxon>Tracheophyta</taxon>
        <taxon>Spermatophyta</taxon>
        <taxon>Magnoliopsida</taxon>
        <taxon>eudicotyledons</taxon>
        <taxon>Gunneridae</taxon>
        <taxon>Pentapetalae</taxon>
        <taxon>rosids</taxon>
        <taxon>fabids</taxon>
        <taxon>Fagales</taxon>
        <taxon>Myricaceae</taxon>
        <taxon>Morella</taxon>
    </lineage>
</organism>
<name>A0A6A1VRU8_9ROSI</name>
<accession>A0A6A1VRU8</accession>
<protein>
    <submittedName>
        <fullName evidence="2">Uncharacterized protein</fullName>
    </submittedName>
</protein>
<dbReference type="EMBL" id="RXIC02000022">
    <property type="protein sequence ID" value="KAB1215375.1"/>
    <property type="molecule type" value="Genomic_DNA"/>
</dbReference>
<keyword evidence="1" id="KW-0812">Transmembrane</keyword>
<sequence>MLLSLIKKMKRMEEDARKRKTKDKRLLLCRMASWIMSAAIICCLYVRCVKMEGRAHID</sequence>